<keyword evidence="2" id="KW-1185">Reference proteome</keyword>
<accession>A0A7F8PUW9</accession>
<dbReference type="Proteomes" id="UP000245341">
    <property type="component" value="Unplaced"/>
</dbReference>
<evidence type="ECO:0000256" key="1">
    <source>
        <dbReference type="SAM" id="MobiDB-lite"/>
    </source>
</evidence>
<dbReference type="PANTHER" id="PTHR12509:SF14">
    <property type="entry name" value="SPERM FLAGELLAR 1 LIKE"/>
    <property type="match status" value="1"/>
</dbReference>
<sequence length="238" mass="26236">MLAEIVKHFYPRLVDLRNYAGLLPPCPTPCSPLPLLVSGARSQAVSLTALSVFVSPLRWSLTISHQEDSTVSLRPTHQGVSPALRLCSTHADRTSHSLTHQKVFHKLRLWVSETEIRRVVDNTPGVIKPILCALREKVKDGAVQQAPLSTAACRTHGTLQCEDPPESEDSREDRPLSPDLSRSTLSYPHQPSGLKAGCLPFGQDPAGGCWEHLDPRPQQLLEEKEQAVAVLQEMVKVQ</sequence>
<name>A0A7F8PUW9_LEPWE</name>
<dbReference type="GO" id="GO:0051493">
    <property type="term" value="P:regulation of cytoskeleton organization"/>
    <property type="evidence" value="ECO:0007669"/>
    <property type="project" value="TreeGrafter"/>
</dbReference>
<evidence type="ECO:0000313" key="2">
    <source>
        <dbReference type="Proteomes" id="UP000245341"/>
    </source>
</evidence>
<feature type="compositionally biased region" description="Polar residues" evidence="1">
    <location>
        <begin position="180"/>
        <end position="189"/>
    </location>
</feature>
<protein>
    <submittedName>
        <fullName evidence="3">Uncharacterized protein LOC115936560</fullName>
    </submittedName>
</protein>
<dbReference type="RefSeq" id="XP_030872705.1">
    <property type="nucleotide sequence ID" value="XM_031016845.1"/>
</dbReference>
<dbReference type="GeneID" id="115936560"/>
<dbReference type="Gene3D" id="1.10.418.10">
    <property type="entry name" value="Calponin-like domain"/>
    <property type="match status" value="1"/>
</dbReference>
<dbReference type="AlphaFoldDB" id="A0A7F8PUW9"/>
<dbReference type="PANTHER" id="PTHR12509">
    <property type="entry name" value="SPERMATOGENESIS-ASSOCIATED 4-RELATED"/>
    <property type="match status" value="1"/>
</dbReference>
<dbReference type="OrthoDB" id="9751442at2759"/>
<reference evidence="3" key="1">
    <citation type="submission" date="2025-08" db="UniProtKB">
        <authorList>
            <consortium name="RefSeq"/>
        </authorList>
    </citation>
    <scope>IDENTIFICATION</scope>
    <source>
        <tissue evidence="3">Liver</tissue>
    </source>
</reference>
<feature type="region of interest" description="Disordered" evidence="1">
    <location>
        <begin position="157"/>
        <end position="191"/>
    </location>
</feature>
<gene>
    <name evidence="3" type="primary">LOC115936560</name>
</gene>
<dbReference type="InterPro" id="IPR036872">
    <property type="entry name" value="CH_dom_sf"/>
</dbReference>
<organism evidence="2 3">
    <name type="scientific">Leptonychotes weddellii</name>
    <name type="common">Weddell seal</name>
    <name type="synonym">Otaria weddellii</name>
    <dbReference type="NCBI Taxonomy" id="9713"/>
    <lineage>
        <taxon>Eukaryota</taxon>
        <taxon>Metazoa</taxon>
        <taxon>Chordata</taxon>
        <taxon>Craniata</taxon>
        <taxon>Vertebrata</taxon>
        <taxon>Euteleostomi</taxon>
        <taxon>Mammalia</taxon>
        <taxon>Eutheria</taxon>
        <taxon>Laurasiatheria</taxon>
        <taxon>Carnivora</taxon>
        <taxon>Caniformia</taxon>
        <taxon>Pinnipedia</taxon>
        <taxon>Phocidae</taxon>
        <taxon>Monachinae</taxon>
        <taxon>Lobodontini</taxon>
        <taxon>Leptonychotes</taxon>
    </lineage>
</organism>
<evidence type="ECO:0000313" key="3">
    <source>
        <dbReference type="RefSeq" id="XP_030872705.1"/>
    </source>
</evidence>
<dbReference type="GO" id="GO:0008017">
    <property type="term" value="F:microtubule binding"/>
    <property type="evidence" value="ECO:0007669"/>
    <property type="project" value="TreeGrafter"/>
</dbReference>
<dbReference type="InterPro" id="IPR052111">
    <property type="entry name" value="Spermatogenesis_Ciliary_MAP"/>
</dbReference>
<dbReference type="KEGG" id="lww:115936560"/>
<dbReference type="GO" id="GO:0005930">
    <property type="term" value="C:axoneme"/>
    <property type="evidence" value="ECO:0007669"/>
    <property type="project" value="TreeGrafter"/>
</dbReference>
<proteinExistence type="predicted"/>